<dbReference type="Pfam" id="PF18480">
    <property type="entry name" value="DUF5615"/>
    <property type="match status" value="1"/>
</dbReference>
<organism evidence="2 3">
    <name type="scientific">Haloarcula rubra</name>
    <dbReference type="NCBI Taxonomy" id="2487747"/>
    <lineage>
        <taxon>Archaea</taxon>
        <taxon>Methanobacteriati</taxon>
        <taxon>Methanobacteriota</taxon>
        <taxon>Stenosarchaea group</taxon>
        <taxon>Halobacteria</taxon>
        <taxon>Halobacteriales</taxon>
        <taxon>Haloarculaceae</taxon>
        <taxon>Haloarcula</taxon>
    </lineage>
</organism>
<accession>A0AAW4PXK4</accession>
<evidence type="ECO:0000259" key="1">
    <source>
        <dbReference type="Pfam" id="PF18480"/>
    </source>
</evidence>
<dbReference type="InterPro" id="IPR041049">
    <property type="entry name" value="DUF5615"/>
</dbReference>
<reference evidence="2 3" key="1">
    <citation type="submission" date="2021-06" db="EMBL/GenBank/DDBJ databases">
        <title>Halomicroarcula sp. a new haloarchaeum isolated from saline soil.</title>
        <authorList>
            <person name="Duran-Viseras A."/>
            <person name="Sanchez-Porro C."/>
            <person name="Ventosa A."/>
        </authorList>
    </citation>
    <scope>NUCLEOTIDE SEQUENCE [LARGE SCALE GENOMIC DNA]</scope>
    <source>
        <strain evidence="2 3">F13</strain>
    </source>
</reference>
<dbReference type="AlphaFoldDB" id="A0AAW4PXK4"/>
<feature type="domain" description="DUF5615" evidence="1">
    <location>
        <begin position="2"/>
        <end position="64"/>
    </location>
</feature>
<gene>
    <name evidence="2" type="ORF">EGH21_23010</name>
</gene>
<protein>
    <submittedName>
        <fullName evidence="2">DUF5615 family PIN-like protein</fullName>
    </submittedName>
</protein>
<evidence type="ECO:0000313" key="3">
    <source>
        <dbReference type="Proteomes" id="UP001430377"/>
    </source>
</evidence>
<name>A0AAW4PXK4_9EURY</name>
<sequence>MILADVNVPEEYVSALRGDGHEVIYTRDVSELGPEATDDAIVEYAESAESAILSTDVKDFADRDTSIPVFVAPQDMTGGEIRAAVARVEGLPFDPAKTDPIWLSAL</sequence>
<dbReference type="Proteomes" id="UP001430377">
    <property type="component" value="Unassembled WGS sequence"/>
</dbReference>
<keyword evidence="3" id="KW-1185">Reference proteome</keyword>
<dbReference type="EMBL" id="RKLR01000022">
    <property type="protein sequence ID" value="MBX0325892.1"/>
    <property type="molecule type" value="Genomic_DNA"/>
</dbReference>
<comment type="caution">
    <text evidence="2">The sequence shown here is derived from an EMBL/GenBank/DDBJ whole genome shotgun (WGS) entry which is preliminary data.</text>
</comment>
<evidence type="ECO:0000313" key="2">
    <source>
        <dbReference type="EMBL" id="MBX0325892.1"/>
    </source>
</evidence>
<proteinExistence type="predicted"/>